<keyword evidence="2" id="KW-1185">Reference proteome</keyword>
<evidence type="ECO:0000313" key="1">
    <source>
        <dbReference type="EMBL" id="KAK8132768.1"/>
    </source>
</evidence>
<proteinExistence type="predicted"/>
<gene>
    <name evidence="1" type="ORF">PG999_000941</name>
</gene>
<evidence type="ECO:0000313" key="2">
    <source>
        <dbReference type="Proteomes" id="UP001392437"/>
    </source>
</evidence>
<name>A0AAW0RD50_9PEZI</name>
<dbReference type="Proteomes" id="UP001392437">
    <property type="component" value="Unassembled WGS sequence"/>
</dbReference>
<sequence>MTKDGLFIITLHTQHCPALGAMYVAHKFTAAILRENRVWSDLTGALGEQRDHMSSGRELTSGAAACYPRRSEIGV</sequence>
<reference evidence="1 2" key="1">
    <citation type="submission" date="2023-01" db="EMBL/GenBank/DDBJ databases">
        <title>Analysis of 21 Apiospora genomes using comparative genomics revels a genus with tremendous synthesis potential of carbohydrate active enzymes and secondary metabolites.</title>
        <authorList>
            <person name="Sorensen T."/>
        </authorList>
    </citation>
    <scope>NUCLEOTIDE SEQUENCE [LARGE SCALE GENOMIC DNA]</scope>
    <source>
        <strain evidence="1 2">CBS 117206</strain>
    </source>
</reference>
<dbReference type="AlphaFoldDB" id="A0AAW0RD50"/>
<protein>
    <submittedName>
        <fullName evidence="1">Uncharacterized protein</fullName>
    </submittedName>
</protein>
<comment type="caution">
    <text evidence="1">The sequence shown here is derived from an EMBL/GenBank/DDBJ whole genome shotgun (WGS) entry which is preliminary data.</text>
</comment>
<dbReference type="EMBL" id="JAQQWP010000001">
    <property type="protein sequence ID" value="KAK8132768.1"/>
    <property type="molecule type" value="Genomic_DNA"/>
</dbReference>
<accession>A0AAW0RD50</accession>
<organism evidence="1 2">
    <name type="scientific">Apiospora kogelbergensis</name>
    <dbReference type="NCBI Taxonomy" id="1337665"/>
    <lineage>
        <taxon>Eukaryota</taxon>
        <taxon>Fungi</taxon>
        <taxon>Dikarya</taxon>
        <taxon>Ascomycota</taxon>
        <taxon>Pezizomycotina</taxon>
        <taxon>Sordariomycetes</taxon>
        <taxon>Xylariomycetidae</taxon>
        <taxon>Amphisphaeriales</taxon>
        <taxon>Apiosporaceae</taxon>
        <taxon>Apiospora</taxon>
    </lineage>
</organism>